<keyword evidence="4" id="KW-1185">Reference proteome</keyword>
<feature type="transmembrane region" description="Helical" evidence="1">
    <location>
        <begin position="257"/>
        <end position="279"/>
    </location>
</feature>
<evidence type="ECO:0000259" key="2">
    <source>
        <dbReference type="Pfam" id="PF14258"/>
    </source>
</evidence>
<dbReference type="InterPro" id="IPR025646">
    <property type="entry name" value="DUF4350"/>
</dbReference>
<name>A0A367FCA0_9ACTN</name>
<keyword evidence="1" id="KW-0472">Membrane</keyword>
<accession>A0A367FCA0</accession>
<dbReference type="Proteomes" id="UP000253094">
    <property type="component" value="Unassembled WGS sequence"/>
</dbReference>
<feature type="transmembrane region" description="Helical" evidence="1">
    <location>
        <begin position="28"/>
        <end position="48"/>
    </location>
</feature>
<sequence length="392" mass="40184">MQAPPRAAGTSAPVSPTPRGLWRGGRGFVALGLAVLLVAVVTALVTGASTEGRRLDPADATLTGSKALARLLAARGVRVERVSTVEEVERLDGPDSQLLVYDTWSLSPGDLERLGKTRADRLIIGFSSALPVLAPGITARGSTSLRSREPGCALPAAAGAGSAYLGGLTFDVPGRGALGCYAGPDGPSLVRAFGPLTGPSAVTVAGDGSFMTNQRLAEDGNAALALNLAGTKPVLIWLVPGDTPAAVGSGRATPGELVPAGVIWALVQLVVALLVVALWRGRRLGPVVVERLPVVVRAAETVEGRGRLYRARRARDRASAALRAASASRLTPRLGLPGDATADEIVAAAALKSGQDAVWVRSVMYGPIPADDAGLVALAGHLDTLERQVRES</sequence>
<reference evidence="3 4" key="1">
    <citation type="submission" date="2018-06" db="EMBL/GenBank/DDBJ databases">
        <title>Sphaerisporangium craniellae sp. nov., isolated from a marine sponge in the South China Sea.</title>
        <authorList>
            <person name="Li L."/>
        </authorList>
    </citation>
    <scope>NUCLEOTIDE SEQUENCE [LARGE SCALE GENOMIC DNA]</scope>
    <source>
        <strain evidence="3 4">CCTCC AA 208026</strain>
    </source>
</reference>
<evidence type="ECO:0000313" key="3">
    <source>
        <dbReference type="EMBL" id="RCG27996.1"/>
    </source>
</evidence>
<proteinExistence type="predicted"/>
<dbReference type="OrthoDB" id="5241668at2"/>
<evidence type="ECO:0000256" key="1">
    <source>
        <dbReference type="SAM" id="Phobius"/>
    </source>
</evidence>
<dbReference type="EMBL" id="QOIL01000015">
    <property type="protein sequence ID" value="RCG27996.1"/>
    <property type="molecule type" value="Genomic_DNA"/>
</dbReference>
<dbReference type="AlphaFoldDB" id="A0A367FCA0"/>
<protein>
    <submittedName>
        <fullName evidence="3">DUF4350 domain-containing protein</fullName>
    </submittedName>
</protein>
<keyword evidence="1" id="KW-0812">Transmembrane</keyword>
<comment type="caution">
    <text evidence="3">The sequence shown here is derived from an EMBL/GenBank/DDBJ whole genome shotgun (WGS) entry which is preliminary data.</text>
</comment>
<organism evidence="3 4">
    <name type="scientific">Sphaerisporangium album</name>
    <dbReference type="NCBI Taxonomy" id="509200"/>
    <lineage>
        <taxon>Bacteria</taxon>
        <taxon>Bacillati</taxon>
        <taxon>Actinomycetota</taxon>
        <taxon>Actinomycetes</taxon>
        <taxon>Streptosporangiales</taxon>
        <taxon>Streptosporangiaceae</taxon>
        <taxon>Sphaerisporangium</taxon>
    </lineage>
</organism>
<keyword evidence="1" id="KW-1133">Transmembrane helix</keyword>
<dbReference type="Pfam" id="PF14258">
    <property type="entry name" value="DUF4350"/>
    <property type="match status" value="1"/>
</dbReference>
<evidence type="ECO:0000313" key="4">
    <source>
        <dbReference type="Proteomes" id="UP000253094"/>
    </source>
</evidence>
<feature type="domain" description="DUF4350" evidence="2">
    <location>
        <begin position="60"/>
        <end position="228"/>
    </location>
</feature>
<gene>
    <name evidence="3" type="ORF">DQ384_25905</name>
</gene>